<dbReference type="VEuPathDB" id="FungiDB:CH63R_11529"/>
<reference evidence="2" key="1">
    <citation type="journal article" date="2017" name="BMC Genomics">
        <title>Gapless genome assembly of Colletotrichum higginsianum reveals chromosome structure and association of transposable elements with secondary metabolite gene clusters.</title>
        <authorList>
            <person name="Dallery J.-F."/>
            <person name="Lapalu N."/>
            <person name="Zampounis A."/>
            <person name="Pigne S."/>
            <person name="Luyten I."/>
            <person name="Amselem J."/>
            <person name="Wittenberg A.H.J."/>
            <person name="Zhou S."/>
            <person name="de Queiroz M.V."/>
            <person name="Robin G.P."/>
            <person name="Auger A."/>
            <person name="Hainaut M."/>
            <person name="Henrissat B."/>
            <person name="Kim K.-T."/>
            <person name="Lee Y.-H."/>
            <person name="Lespinet O."/>
            <person name="Schwartz D.C."/>
            <person name="Thon M.R."/>
            <person name="O'Connell R.J."/>
        </authorList>
    </citation>
    <scope>NUCLEOTIDE SEQUENCE [LARGE SCALE GENOMIC DNA]</scope>
    <source>
        <strain evidence="2">IMI 349063</strain>
    </source>
</reference>
<keyword evidence="2" id="KW-1185">Reference proteome</keyword>
<gene>
    <name evidence="1" type="ORF">CH63R_11529</name>
</gene>
<dbReference type="KEGG" id="chig:CH63R_11529"/>
<sequence>MSPSRVSLHSKLSGPVPETIQVGPVIGNPRKLVRCHPQAEYCARWERGKSVLSQKAHELSPEVQVHPLAPQRRCERFAYDLAGIRDAGRDDLVLTDGVINVVFVLNPVSDDFDLLINAAHDLYRSIGEVSPVQYSLP</sequence>
<protein>
    <submittedName>
        <fullName evidence="1">Uncharacterized protein</fullName>
    </submittedName>
</protein>
<evidence type="ECO:0000313" key="1">
    <source>
        <dbReference type="EMBL" id="OBR04826.1"/>
    </source>
</evidence>
<dbReference type="GeneID" id="28870610"/>
<proteinExistence type="predicted"/>
<comment type="caution">
    <text evidence="1">The sequence shown here is derived from an EMBL/GenBank/DDBJ whole genome shotgun (WGS) entry which is preliminary data.</text>
</comment>
<dbReference type="AlphaFoldDB" id="A0A1B7XYI7"/>
<evidence type="ECO:0000313" key="2">
    <source>
        <dbReference type="Proteomes" id="UP000092177"/>
    </source>
</evidence>
<dbReference type="RefSeq" id="XP_018153344.1">
    <property type="nucleotide sequence ID" value="XM_018306503.1"/>
</dbReference>
<organism evidence="1 2">
    <name type="scientific">Colletotrichum higginsianum (strain IMI 349063)</name>
    <name type="common">Crucifer anthracnose fungus</name>
    <dbReference type="NCBI Taxonomy" id="759273"/>
    <lineage>
        <taxon>Eukaryota</taxon>
        <taxon>Fungi</taxon>
        <taxon>Dikarya</taxon>
        <taxon>Ascomycota</taxon>
        <taxon>Pezizomycotina</taxon>
        <taxon>Sordariomycetes</taxon>
        <taxon>Hypocreomycetidae</taxon>
        <taxon>Glomerellales</taxon>
        <taxon>Glomerellaceae</taxon>
        <taxon>Colletotrichum</taxon>
        <taxon>Colletotrichum destructivum species complex</taxon>
    </lineage>
</organism>
<accession>A0A1B7XYI7</accession>
<dbReference type="Proteomes" id="UP000092177">
    <property type="component" value="Chromosome 8"/>
</dbReference>
<name>A0A1B7XYI7_COLHI</name>
<dbReference type="EMBL" id="LTAN01000008">
    <property type="protein sequence ID" value="OBR04826.1"/>
    <property type="molecule type" value="Genomic_DNA"/>
</dbReference>